<dbReference type="InterPro" id="IPR036188">
    <property type="entry name" value="FAD/NAD-bd_sf"/>
</dbReference>
<dbReference type="Gene3D" id="3.20.20.70">
    <property type="entry name" value="Aldolase class I"/>
    <property type="match status" value="1"/>
</dbReference>
<dbReference type="RefSeq" id="WP_119766894.1">
    <property type="nucleotide sequence ID" value="NZ_QYUJ01000030.1"/>
</dbReference>
<dbReference type="Pfam" id="PF00724">
    <property type="entry name" value="Oxidored_FMN"/>
    <property type="match status" value="1"/>
</dbReference>
<dbReference type="PRINTS" id="PR00420">
    <property type="entry name" value="RNGMNOXGNASE"/>
</dbReference>
<dbReference type="Gene3D" id="3.50.50.60">
    <property type="entry name" value="FAD/NAD(P)-binding domain"/>
    <property type="match status" value="1"/>
</dbReference>
<dbReference type="Gene3D" id="3.30.9.20">
    <property type="match status" value="1"/>
</dbReference>
<dbReference type="InterPro" id="IPR044152">
    <property type="entry name" value="YqjM-like"/>
</dbReference>
<organism evidence="2 3">
    <name type="scientific">Deinococcus cavernae</name>
    <dbReference type="NCBI Taxonomy" id="2320857"/>
    <lineage>
        <taxon>Bacteria</taxon>
        <taxon>Thermotogati</taxon>
        <taxon>Deinococcota</taxon>
        <taxon>Deinococci</taxon>
        <taxon>Deinococcales</taxon>
        <taxon>Deinococcaceae</taxon>
        <taxon>Deinococcus</taxon>
    </lineage>
</organism>
<dbReference type="InterPro" id="IPR013785">
    <property type="entry name" value="Aldolase_TIM"/>
</dbReference>
<dbReference type="InterPro" id="IPR001155">
    <property type="entry name" value="OxRdtase_FMN_N"/>
</dbReference>
<sequence length="814" mass="90630">MSKPDQPANAAQPTPSPKTLILGGGPAGLYFGLLLKLARPDADVTILERNRAGDTFGWGVVFNDQTISNLMDADPVSAHTIYSEFNHWDDVEVHFKGTVTRAGGFGFIGIGRKRLLNILQDRCREVGVKLVFEHPFEDVEEEIARHQPDLVIAADGLNSRTRQKYAATYRPDIDVRHNRFVWLGVKHKYDAFTFDFQQTPHGWFQAHIYQFDAETSTFIVETPEHVWKAAGLEDMSQEDGIAYCEHLFQGILNGQKLLSNAAHLRGSAIWIKFPRVITKEWVHWEEFGARRVPIVLMGDAAHTAHYSIGSGTKLAFEDAISLVGHLKRKDFALEPALEAYVAERSVEVLKIQNAARNSTEWFEHVERYAALPPAQFAYSLLTRSQRISHENLRERDAEYLGGVESWVAEQSGLPAPDKTGKPLPPMLTPYTLRDVTLKNRIVMSPMAVYSAQGGLPNDFHLVHLGARALGGAGLIFTEMTCVLPEGRITPGCAGLWSDAQRDAWKRIVDFVHGQGAKVAIQLGHAGAKGSTRRAWDGTDLPLTDPAEPNWPLMSASEQQYLDGISQKSSAMTRADMETVKEAFVDATRRADEAGFDWLELHCAHGYLLSSFISPLTNRRTDEYGGSLEHRLRYPLEVFQAIRAVWPPEKPISVRISAHDWVEGGITPDDAVQIARLFKEAGADMIDCSSGQVSKKEQPVYGRMYQTPFADRIRNEAGIPTIAVGNIYEADHVNSIISSGRADLCAIARPHLSNPFWTLHETAKLGFAAQDWPKPYWAGQQQLERNLEREKQMQQAQAGADAALARMKAELEGSV</sequence>
<dbReference type="SUPFAM" id="SSF51905">
    <property type="entry name" value="FAD/NAD(P)-binding domain"/>
    <property type="match status" value="1"/>
</dbReference>
<comment type="caution">
    <text evidence="2">The sequence shown here is derived from an EMBL/GenBank/DDBJ whole genome shotgun (WGS) entry which is preliminary data.</text>
</comment>
<evidence type="ECO:0000259" key="1">
    <source>
        <dbReference type="Pfam" id="PF00724"/>
    </source>
</evidence>
<dbReference type="EMBL" id="QYUJ01000030">
    <property type="protein sequence ID" value="RJF69031.1"/>
    <property type="molecule type" value="Genomic_DNA"/>
</dbReference>
<protein>
    <submittedName>
        <fullName evidence="2">Bifunctional salicylyl-CoA 5-hydroxylase/oxidoreductase</fullName>
    </submittedName>
</protein>
<dbReference type="SUPFAM" id="SSF51395">
    <property type="entry name" value="FMN-linked oxidoreductases"/>
    <property type="match status" value="1"/>
</dbReference>
<dbReference type="GO" id="GO:0010181">
    <property type="term" value="F:FMN binding"/>
    <property type="evidence" value="ECO:0007669"/>
    <property type="project" value="InterPro"/>
</dbReference>
<dbReference type="NCBIfam" id="NF006101">
    <property type="entry name" value="PRK08255.1"/>
    <property type="match status" value="1"/>
</dbReference>
<dbReference type="PANTHER" id="PTHR43303:SF3">
    <property type="entry name" value="BLR3436 PROTEIN"/>
    <property type="match status" value="1"/>
</dbReference>
<reference evidence="2 3" key="1">
    <citation type="submission" date="2018-09" db="EMBL/GenBank/DDBJ databases">
        <authorList>
            <person name="Zhu H."/>
        </authorList>
    </citation>
    <scope>NUCLEOTIDE SEQUENCE [LARGE SCALE GENOMIC DNA]</scope>
    <source>
        <strain evidence="2 3">K2S05-167</strain>
    </source>
</reference>
<evidence type="ECO:0000313" key="2">
    <source>
        <dbReference type="EMBL" id="RJF69031.1"/>
    </source>
</evidence>
<evidence type="ECO:0000313" key="3">
    <source>
        <dbReference type="Proteomes" id="UP000286287"/>
    </source>
</evidence>
<gene>
    <name evidence="2" type="ORF">D3875_22155</name>
</gene>
<proteinExistence type="predicted"/>
<feature type="domain" description="NADH:flavin oxidoreductase/NADH oxidase N-terminal" evidence="1">
    <location>
        <begin position="427"/>
        <end position="758"/>
    </location>
</feature>
<dbReference type="GO" id="GO:0003959">
    <property type="term" value="F:NADPH dehydrogenase activity"/>
    <property type="evidence" value="ECO:0007669"/>
    <property type="project" value="InterPro"/>
</dbReference>
<dbReference type="Proteomes" id="UP000286287">
    <property type="component" value="Unassembled WGS sequence"/>
</dbReference>
<keyword evidence="3" id="KW-1185">Reference proteome</keyword>
<dbReference type="GO" id="GO:0050661">
    <property type="term" value="F:NADP binding"/>
    <property type="evidence" value="ECO:0007669"/>
    <property type="project" value="InterPro"/>
</dbReference>
<dbReference type="CDD" id="cd02932">
    <property type="entry name" value="OYE_YqiM_FMN"/>
    <property type="match status" value="1"/>
</dbReference>
<dbReference type="PANTHER" id="PTHR43303">
    <property type="entry name" value="NADPH DEHYDROGENASE C23G7.10C-RELATED"/>
    <property type="match status" value="1"/>
</dbReference>
<dbReference type="AlphaFoldDB" id="A0A418UZY2"/>
<name>A0A418UZY2_9DEIO</name>
<dbReference type="OrthoDB" id="9772736at2"/>
<accession>A0A418UZY2</accession>